<dbReference type="Proteomes" id="UP000275076">
    <property type="component" value="Unassembled WGS sequence"/>
</dbReference>
<reference evidence="2 3" key="1">
    <citation type="submission" date="2018-10" db="EMBL/GenBank/DDBJ databases">
        <title>Draft genome sequence of Bacillus salarius IM0101, isolated from a hypersaline soil in Inner Mongolia, China.</title>
        <authorList>
            <person name="Yamprayoonswat W."/>
            <person name="Boonvisut S."/>
            <person name="Jumpathong W."/>
            <person name="Sittihan S."/>
            <person name="Ruangsuj P."/>
            <person name="Wanthongcharoen S."/>
            <person name="Thongpramul N."/>
            <person name="Pimmason S."/>
            <person name="Yu B."/>
            <person name="Yasawong M."/>
        </authorList>
    </citation>
    <scope>NUCLEOTIDE SEQUENCE [LARGE SCALE GENOMIC DNA]</scope>
    <source>
        <strain evidence="2 3">IM0101</strain>
    </source>
</reference>
<sequence length="248" mass="27988">MVKCVAHRGWSGKAPENTMAAFEIALNEPKIDGIELDVHLSKDGVPVVIHDHTVDRTTNGEGAVKNFTAEELKELDAGSWYHDSFAGEKIPFLEEVLQQVQGSNKQITIEIKQRRNMYKGLEEKLIHMLREYHVLDQVLIGSFDHTSVKKINQIEPSVDTGLIFMSHPTLLLKQLSHTGANHVMMHHEMVTKKLVEFIQNNNYSIGVWTVDKPAGVRRIYDIDPELPITTNRPDVLFQTIDAAVETSS</sequence>
<keyword evidence="3" id="KW-1185">Reference proteome</keyword>
<proteinExistence type="predicted"/>
<dbReference type="Pfam" id="PF03009">
    <property type="entry name" value="GDPD"/>
    <property type="match status" value="1"/>
</dbReference>
<feature type="domain" description="GP-PDE" evidence="1">
    <location>
        <begin position="2"/>
        <end position="240"/>
    </location>
</feature>
<evidence type="ECO:0000259" key="1">
    <source>
        <dbReference type="PROSITE" id="PS51704"/>
    </source>
</evidence>
<dbReference type="OrthoDB" id="384721at2"/>
<gene>
    <name evidence="2" type="ORF">D7Z54_25040</name>
</gene>
<dbReference type="PANTHER" id="PTHR46211:SF1">
    <property type="entry name" value="GLYCEROPHOSPHODIESTER PHOSPHODIESTERASE, CYTOPLASMIC"/>
    <property type="match status" value="1"/>
</dbReference>
<dbReference type="Gene3D" id="3.20.20.190">
    <property type="entry name" value="Phosphatidylinositol (PI) phosphodiesterase"/>
    <property type="match status" value="1"/>
</dbReference>
<dbReference type="RefSeq" id="WP_125560240.1">
    <property type="nucleotide sequence ID" value="NZ_RBVX01000034.1"/>
</dbReference>
<dbReference type="PANTHER" id="PTHR46211">
    <property type="entry name" value="GLYCEROPHOSPHORYL DIESTER PHOSPHODIESTERASE"/>
    <property type="match status" value="1"/>
</dbReference>
<evidence type="ECO:0000313" key="2">
    <source>
        <dbReference type="EMBL" id="RSL30630.1"/>
    </source>
</evidence>
<organism evidence="2 3">
    <name type="scientific">Salibacterium salarium</name>
    <dbReference type="NCBI Taxonomy" id="284579"/>
    <lineage>
        <taxon>Bacteria</taxon>
        <taxon>Bacillati</taxon>
        <taxon>Bacillota</taxon>
        <taxon>Bacilli</taxon>
        <taxon>Bacillales</taxon>
        <taxon>Bacillaceae</taxon>
    </lineage>
</organism>
<dbReference type="AlphaFoldDB" id="A0A428MWU1"/>
<evidence type="ECO:0000313" key="3">
    <source>
        <dbReference type="Proteomes" id="UP000275076"/>
    </source>
</evidence>
<dbReference type="EMBL" id="RBVX01000034">
    <property type="protein sequence ID" value="RSL30630.1"/>
    <property type="molecule type" value="Genomic_DNA"/>
</dbReference>
<dbReference type="InterPro" id="IPR017946">
    <property type="entry name" value="PLC-like_Pdiesterase_TIM-brl"/>
</dbReference>
<dbReference type="InterPro" id="IPR030395">
    <property type="entry name" value="GP_PDE_dom"/>
</dbReference>
<protein>
    <submittedName>
        <fullName evidence="2">Glycerophosphodiester phosphodiesterase</fullName>
    </submittedName>
</protein>
<comment type="caution">
    <text evidence="2">The sequence shown here is derived from an EMBL/GenBank/DDBJ whole genome shotgun (WGS) entry which is preliminary data.</text>
</comment>
<dbReference type="SUPFAM" id="SSF51695">
    <property type="entry name" value="PLC-like phosphodiesterases"/>
    <property type="match status" value="1"/>
</dbReference>
<accession>A0A428MWU1</accession>
<name>A0A428MWU1_9BACI</name>
<dbReference type="PROSITE" id="PS51704">
    <property type="entry name" value="GP_PDE"/>
    <property type="match status" value="1"/>
</dbReference>
<dbReference type="GO" id="GO:0008081">
    <property type="term" value="F:phosphoric diester hydrolase activity"/>
    <property type="evidence" value="ECO:0007669"/>
    <property type="project" value="InterPro"/>
</dbReference>
<dbReference type="GO" id="GO:0006629">
    <property type="term" value="P:lipid metabolic process"/>
    <property type="evidence" value="ECO:0007669"/>
    <property type="project" value="InterPro"/>
</dbReference>